<accession>A0A0C9TX65</accession>
<evidence type="ECO:0000313" key="2">
    <source>
        <dbReference type="EMBL" id="KIJ26384.1"/>
    </source>
</evidence>
<dbReference type="AlphaFoldDB" id="A0A0C9TX65"/>
<organism evidence="2 3">
    <name type="scientific">Sphaerobolus stellatus (strain SS14)</name>
    <dbReference type="NCBI Taxonomy" id="990650"/>
    <lineage>
        <taxon>Eukaryota</taxon>
        <taxon>Fungi</taxon>
        <taxon>Dikarya</taxon>
        <taxon>Basidiomycota</taxon>
        <taxon>Agaricomycotina</taxon>
        <taxon>Agaricomycetes</taxon>
        <taxon>Phallomycetidae</taxon>
        <taxon>Geastrales</taxon>
        <taxon>Sphaerobolaceae</taxon>
        <taxon>Sphaerobolus</taxon>
    </lineage>
</organism>
<name>A0A0C9TX65_SPHS4</name>
<evidence type="ECO:0000313" key="3">
    <source>
        <dbReference type="Proteomes" id="UP000054279"/>
    </source>
</evidence>
<dbReference type="HOGENOM" id="CLU_2110531_0_0_1"/>
<keyword evidence="3" id="KW-1185">Reference proteome</keyword>
<sequence length="115" mass="12606">MMTVYPLPPSTLTSPHHGGLNTNSLPSSPVKTNPLLMQCMFDSHASESFNFSLLVACSLDGHSFPTLPPPNHPNQLQHSTLCHHNPYPTASAYPYQPCRSSTVDALTAEGWTMDW</sequence>
<dbReference type="EMBL" id="KN837371">
    <property type="protein sequence ID" value="KIJ26384.1"/>
    <property type="molecule type" value="Genomic_DNA"/>
</dbReference>
<evidence type="ECO:0000256" key="1">
    <source>
        <dbReference type="SAM" id="MobiDB-lite"/>
    </source>
</evidence>
<feature type="compositionally biased region" description="Polar residues" evidence="1">
    <location>
        <begin position="10"/>
        <end position="26"/>
    </location>
</feature>
<feature type="region of interest" description="Disordered" evidence="1">
    <location>
        <begin position="1"/>
        <end position="26"/>
    </location>
</feature>
<dbReference type="Proteomes" id="UP000054279">
    <property type="component" value="Unassembled WGS sequence"/>
</dbReference>
<proteinExistence type="predicted"/>
<reference evidence="2 3" key="1">
    <citation type="submission" date="2014-06" db="EMBL/GenBank/DDBJ databases">
        <title>Evolutionary Origins and Diversification of the Mycorrhizal Mutualists.</title>
        <authorList>
            <consortium name="DOE Joint Genome Institute"/>
            <consortium name="Mycorrhizal Genomics Consortium"/>
            <person name="Kohler A."/>
            <person name="Kuo A."/>
            <person name="Nagy L.G."/>
            <person name="Floudas D."/>
            <person name="Copeland A."/>
            <person name="Barry K.W."/>
            <person name="Cichocki N."/>
            <person name="Veneault-Fourrey C."/>
            <person name="LaButti K."/>
            <person name="Lindquist E.A."/>
            <person name="Lipzen A."/>
            <person name="Lundell T."/>
            <person name="Morin E."/>
            <person name="Murat C."/>
            <person name="Riley R."/>
            <person name="Ohm R."/>
            <person name="Sun H."/>
            <person name="Tunlid A."/>
            <person name="Henrissat B."/>
            <person name="Grigoriev I.V."/>
            <person name="Hibbett D.S."/>
            <person name="Martin F."/>
        </authorList>
    </citation>
    <scope>NUCLEOTIDE SEQUENCE [LARGE SCALE GENOMIC DNA]</scope>
    <source>
        <strain evidence="2 3">SS14</strain>
    </source>
</reference>
<protein>
    <submittedName>
        <fullName evidence="2">Uncharacterized protein</fullName>
    </submittedName>
</protein>
<gene>
    <name evidence="2" type="ORF">M422DRAFT_272534</name>
</gene>